<evidence type="ECO:0000313" key="5">
    <source>
        <dbReference type="RefSeq" id="XP_022240347.1"/>
    </source>
</evidence>
<dbReference type="GeneID" id="106458429"/>
<dbReference type="InterPro" id="IPR001739">
    <property type="entry name" value="Methyl_CpG_DNA-bd"/>
</dbReference>
<organism evidence="3 4">
    <name type="scientific">Limulus polyphemus</name>
    <name type="common">Atlantic horseshoe crab</name>
    <dbReference type="NCBI Taxonomy" id="6850"/>
    <lineage>
        <taxon>Eukaryota</taxon>
        <taxon>Metazoa</taxon>
        <taxon>Ecdysozoa</taxon>
        <taxon>Arthropoda</taxon>
        <taxon>Chelicerata</taxon>
        <taxon>Merostomata</taxon>
        <taxon>Xiphosura</taxon>
        <taxon>Limulidae</taxon>
        <taxon>Limulus</taxon>
    </lineage>
</organism>
<dbReference type="RefSeq" id="XP_022240347.1">
    <property type="nucleotide sequence ID" value="XM_022384639.1"/>
</dbReference>
<evidence type="ECO:0000256" key="1">
    <source>
        <dbReference type="SAM" id="MobiDB-lite"/>
    </source>
</evidence>
<dbReference type="Gene3D" id="3.30.890.10">
    <property type="entry name" value="Methyl-cpg-binding Protein 2, Chain A"/>
    <property type="match status" value="1"/>
</dbReference>
<dbReference type="RefSeq" id="XP_013773393.1">
    <property type="nucleotide sequence ID" value="XM_013917939.2"/>
</dbReference>
<feature type="compositionally biased region" description="Basic and acidic residues" evidence="1">
    <location>
        <begin position="76"/>
        <end position="94"/>
    </location>
</feature>
<dbReference type="Proteomes" id="UP000694941">
    <property type="component" value="Unplaced"/>
</dbReference>
<proteinExistence type="predicted"/>
<evidence type="ECO:0000259" key="2">
    <source>
        <dbReference type="PROSITE" id="PS50982"/>
    </source>
</evidence>
<feature type="domain" description="MBD" evidence="2">
    <location>
        <begin position="106"/>
        <end position="178"/>
    </location>
</feature>
<sequence length="300" mass="33312">MSSNLNENEEVCNGKKVTPKKIEGKNISTNGGESESNREVLTSEKKSSRKPLEISKDENTAPVGSVEETAASEESVVEKDPPKPNKNKKDESSKKGQAMSKIEENSDGQEISEPTMPPGWSRKVVQRQSGKSAGKYDVYLFTPDGKKLRSRIELRSYLSKYNIDIDIENLFTLTGKTSKVLAKSVTKRKSSSQKWSSSPKKKKSRSSSVSSARKKTPKLRVKLTSLKKRILSNYVQQESKKEVSEQNLSIKGQSNDSPQKKLAAKKATHSPKVGQTGHKLKKSNEKKSKLKTNKSKGKKK</sequence>
<feature type="region of interest" description="Disordered" evidence="1">
    <location>
        <begin position="1"/>
        <end position="131"/>
    </location>
</feature>
<gene>
    <name evidence="4 5" type="primary">LOC106458429</name>
</gene>
<feature type="compositionally biased region" description="Basic residues" evidence="1">
    <location>
        <begin position="288"/>
        <end position="300"/>
    </location>
</feature>
<dbReference type="PROSITE" id="PS50982">
    <property type="entry name" value="MBD"/>
    <property type="match status" value="1"/>
</dbReference>
<dbReference type="InterPro" id="IPR016177">
    <property type="entry name" value="DNA-bd_dom_sf"/>
</dbReference>
<feature type="compositionally biased region" description="Basic residues" evidence="1">
    <location>
        <begin position="212"/>
        <end position="230"/>
    </location>
</feature>
<feature type="compositionally biased region" description="Basic and acidic residues" evidence="1">
    <location>
        <begin position="35"/>
        <end position="59"/>
    </location>
</feature>
<feature type="compositionally biased region" description="Low complexity" evidence="1">
    <location>
        <begin position="65"/>
        <end position="74"/>
    </location>
</feature>
<feature type="compositionally biased region" description="Polar residues" evidence="1">
    <location>
        <begin position="245"/>
        <end position="257"/>
    </location>
</feature>
<protein>
    <submittedName>
        <fullName evidence="4 5">Methyl-CpG-binding protein 2-like isoform X1</fullName>
    </submittedName>
</protein>
<reference evidence="4 5" key="1">
    <citation type="submission" date="2025-05" db="UniProtKB">
        <authorList>
            <consortium name="RefSeq"/>
        </authorList>
    </citation>
    <scope>IDENTIFICATION</scope>
    <source>
        <tissue evidence="4 5">Muscle</tissue>
    </source>
</reference>
<evidence type="ECO:0000313" key="4">
    <source>
        <dbReference type="RefSeq" id="XP_013773393.1"/>
    </source>
</evidence>
<evidence type="ECO:0000313" key="3">
    <source>
        <dbReference type="Proteomes" id="UP000694941"/>
    </source>
</evidence>
<accession>A0ABM1B2D6</accession>
<keyword evidence="3" id="KW-1185">Reference proteome</keyword>
<dbReference type="SMART" id="SM00391">
    <property type="entry name" value="MBD"/>
    <property type="match status" value="1"/>
</dbReference>
<dbReference type="Pfam" id="PF01429">
    <property type="entry name" value="MBD"/>
    <property type="match status" value="1"/>
</dbReference>
<feature type="region of interest" description="Disordered" evidence="1">
    <location>
        <begin position="181"/>
        <end position="300"/>
    </location>
</feature>
<dbReference type="SUPFAM" id="SSF54171">
    <property type="entry name" value="DNA-binding domain"/>
    <property type="match status" value="1"/>
</dbReference>
<name>A0ABM1B2D6_LIMPO</name>